<dbReference type="Proteomes" id="UP000324222">
    <property type="component" value="Unassembled WGS sequence"/>
</dbReference>
<keyword evidence="2" id="KW-1185">Reference proteome</keyword>
<proteinExistence type="predicted"/>
<evidence type="ECO:0000313" key="1">
    <source>
        <dbReference type="EMBL" id="MPC35559.1"/>
    </source>
</evidence>
<dbReference type="EMBL" id="VSRR010003304">
    <property type="protein sequence ID" value="MPC35559.1"/>
    <property type="molecule type" value="Genomic_DNA"/>
</dbReference>
<comment type="caution">
    <text evidence="1">The sequence shown here is derived from an EMBL/GenBank/DDBJ whole genome shotgun (WGS) entry which is preliminary data.</text>
</comment>
<name>A0A5B7ER04_PORTR</name>
<accession>A0A5B7ER04</accession>
<evidence type="ECO:0000313" key="2">
    <source>
        <dbReference type="Proteomes" id="UP000324222"/>
    </source>
</evidence>
<reference evidence="1 2" key="1">
    <citation type="submission" date="2019-05" db="EMBL/GenBank/DDBJ databases">
        <title>Another draft genome of Portunus trituberculatus and its Hox gene families provides insights of decapod evolution.</title>
        <authorList>
            <person name="Jeong J.-H."/>
            <person name="Song I."/>
            <person name="Kim S."/>
            <person name="Choi T."/>
            <person name="Kim D."/>
            <person name="Ryu S."/>
            <person name="Kim W."/>
        </authorList>
    </citation>
    <scope>NUCLEOTIDE SEQUENCE [LARGE SCALE GENOMIC DNA]</scope>
    <source>
        <tissue evidence="1">Muscle</tissue>
    </source>
</reference>
<dbReference type="AlphaFoldDB" id="A0A5B7ER04"/>
<gene>
    <name evidence="1" type="ORF">E2C01_028984</name>
</gene>
<protein>
    <submittedName>
        <fullName evidence="1">Uncharacterized protein</fullName>
    </submittedName>
</protein>
<organism evidence="1 2">
    <name type="scientific">Portunus trituberculatus</name>
    <name type="common">Swimming crab</name>
    <name type="synonym">Neptunus trituberculatus</name>
    <dbReference type="NCBI Taxonomy" id="210409"/>
    <lineage>
        <taxon>Eukaryota</taxon>
        <taxon>Metazoa</taxon>
        <taxon>Ecdysozoa</taxon>
        <taxon>Arthropoda</taxon>
        <taxon>Crustacea</taxon>
        <taxon>Multicrustacea</taxon>
        <taxon>Malacostraca</taxon>
        <taxon>Eumalacostraca</taxon>
        <taxon>Eucarida</taxon>
        <taxon>Decapoda</taxon>
        <taxon>Pleocyemata</taxon>
        <taxon>Brachyura</taxon>
        <taxon>Eubrachyura</taxon>
        <taxon>Portunoidea</taxon>
        <taxon>Portunidae</taxon>
        <taxon>Portuninae</taxon>
        <taxon>Portunus</taxon>
    </lineage>
</organism>
<sequence length="164" mass="17754">MNVQECAAGSAHGHSHGAAYMNEYCLHQSTVLSIVQCFNLITKGGSTAGVPGLSSRPLTSHTYLLEVTLARCADDVRVASLRVAVQLEAPPQHVVHGEGWTLAGVFAAAAGALLLVREEGKERQTTKHITKQHEPGEDCRMENRAIYSDNHCGDWSLQIVHCRV</sequence>